<keyword evidence="6" id="KW-1185">Reference proteome</keyword>
<sequence length="902" mass="101205">MDEARPLREIEYWCGNPSVELVNGIVKFYDPFPLSASISHQHDGKNESVTEKYIEEVPTTSSTGLFVAIASAVPNYMSPAEFCEFLSPFDQQVLHGPHAEHYLILVLAKFCVITSLVNLFHNKPYNTLEPGTCQLFAVHSLSIASNSNSAEDEDSVTSPIACPSFQRTCSDLVKDDLNSLHEGSTLLQLDDTKNSQQASATCCTLLDTVDDEKVTQNVSDEGISKKKACSPLISAFDNAKNNFMDPVALFLRYESQQYCAICLEKIMPIVTSPAEVDVFQPIDAHASSSTDSNEVSHSFVFPSNFDKIEAAPIGRSTISGTHIGYTTVETSSNPPLSTCLPPISSSTTLESNVDCNLPYSASSLGEKMKQFYPLVPPTSSVSPAADKDDATFLPPYSNSNLAVVHSPSTASLHDASATLSAAPGIPVNVLCGHTFHSLCLRRWCDTSCPVCRYQQHPFEAANCDICGRIVGLRMCLLCGFIGCHGNEMVRPPLSQNVSSLGNQAHRLDTTEYPVEGETLAEEYYRIEAMQSKHSLQHFLDTQHTYALEIYTHRVWDYTREGYVHRLIQNRLDGKMVEVSNPLTEQTLLQDLSLLANPRLRLSSEQPSVALREEIDANSIDRENPCIESPEKRLALYISEFNLILTSQLDNQRDFYEQKMNEVECMYASPTKKERENTLSLMECLSESIVALNAEIEKVCVWERKAQAVTADVEQMTQELKGLISQEMELKMERDALESCRVQMALQHQRIRVKKEAEIISTMQNFTCAVEQYTYFLYTPTLSIALFFTVIATPLVERCGIIYISSVRKGTHHFQFSAASIDLPFRLDFGRFFEHQSFDFLVTSLFSDYQNIQDLETHLKMTQELAGDHETREGTFLIGQRDVKDVRTARNHKRKPRRARERR</sequence>
<dbReference type="InterPro" id="IPR011422">
    <property type="entry name" value="BRAP2/ETP1_RRM"/>
</dbReference>
<evidence type="ECO:0008006" key="7">
    <source>
        <dbReference type="Google" id="ProtNLM"/>
    </source>
</evidence>
<protein>
    <recommendedName>
        <fullName evidence="7">RING-type domain-containing protein</fullName>
    </recommendedName>
</protein>
<dbReference type="PANTHER" id="PTHR24007:SF7">
    <property type="entry name" value="BRCA1-ASSOCIATED PROTEIN"/>
    <property type="match status" value="1"/>
</dbReference>
<dbReference type="PANTHER" id="PTHR24007">
    <property type="entry name" value="BRCA1-ASSOCIATED PROTEIN"/>
    <property type="match status" value="1"/>
</dbReference>
<name>A0ABQ7J6G4_9APIC</name>
<dbReference type="PROSITE" id="PS50271">
    <property type="entry name" value="ZF_UBP"/>
    <property type="match status" value="1"/>
</dbReference>
<dbReference type="EMBL" id="JADAQX010000684">
    <property type="protein sequence ID" value="KAF8819589.1"/>
    <property type="molecule type" value="Genomic_DNA"/>
</dbReference>
<dbReference type="Proteomes" id="UP000823046">
    <property type="component" value="Unassembled WGS sequence"/>
</dbReference>
<proteinExistence type="predicted"/>
<dbReference type="InterPro" id="IPR001607">
    <property type="entry name" value="Znf_UBP"/>
</dbReference>
<feature type="domain" description="UBP-type" evidence="4">
    <location>
        <begin position="446"/>
        <end position="582"/>
    </location>
</feature>
<dbReference type="SUPFAM" id="SSF57850">
    <property type="entry name" value="RING/U-box"/>
    <property type="match status" value="1"/>
</dbReference>
<evidence type="ECO:0000256" key="2">
    <source>
        <dbReference type="SAM" id="Coils"/>
    </source>
</evidence>
<evidence type="ECO:0000313" key="5">
    <source>
        <dbReference type="EMBL" id="KAF8819589.1"/>
    </source>
</evidence>
<evidence type="ECO:0000256" key="1">
    <source>
        <dbReference type="PROSITE-ProRule" id="PRU00502"/>
    </source>
</evidence>
<keyword evidence="1" id="KW-0862">Zinc</keyword>
<dbReference type="PROSITE" id="PS50089">
    <property type="entry name" value="ZF_RING_2"/>
    <property type="match status" value="1"/>
</dbReference>
<evidence type="ECO:0000313" key="6">
    <source>
        <dbReference type="Proteomes" id="UP000823046"/>
    </source>
</evidence>
<comment type="caution">
    <text evidence="5">The sequence shown here is derived from an EMBL/GenBank/DDBJ whole genome shotgun (WGS) entry which is preliminary data.</text>
</comment>
<reference evidence="5 6" key="1">
    <citation type="journal article" date="2020" name="bioRxiv">
        <title>Metabolic contributions of an alphaproteobacterial endosymbiont in the apicomplexan Cardiosporidium cionae.</title>
        <authorList>
            <person name="Hunter E.S."/>
            <person name="Paight C.J."/>
            <person name="Lane C.E."/>
        </authorList>
    </citation>
    <scope>NUCLEOTIDE SEQUENCE [LARGE SCALE GENOMIC DNA]</scope>
    <source>
        <strain evidence="5">ESH_2018</strain>
    </source>
</reference>
<feature type="domain" description="RING-type" evidence="3">
    <location>
        <begin position="431"/>
        <end position="452"/>
    </location>
</feature>
<gene>
    <name evidence="5" type="ORF">IE077_000797</name>
</gene>
<keyword evidence="1" id="KW-0479">Metal-binding</keyword>
<dbReference type="InterPro" id="IPR001841">
    <property type="entry name" value="Znf_RING"/>
</dbReference>
<dbReference type="Gene3D" id="3.30.40.10">
    <property type="entry name" value="Zinc/RING finger domain, C3HC4 (zinc finger)"/>
    <property type="match status" value="1"/>
</dbReference>
<dbReference type="Pfam" id="PF02148">
    <property type="entry name" value="zf-UBP"/>
    <property type="match status" value="1"/>
</dbReference>
<evidence type="ECO:0000259" key="4">
    <source>
        <dbReference type="PROSITE" id="PS50271"/>
    </source>
</evidence>
<dbReference type="Pfam" id="PF07576">
    <property type="entry name" value="BRAP2"/>
    <property type="match status" value="1"/>
</dbReference>
<dbReference type="InterPro" id="IPR013083">
    <property type="entry name" value="Znf_RING/FYVE/PHD"/>
</dbReference>
<accession>A0ABQ7J6G4</accession>
<keyword evidence="1" id="KW-0863">Zinc-finger</keyword>
<evidence type="ECO:0000259" key="3">
    <source>
        <dbReference type="PROSITE" id="PS50089"/>
    </source>
</evidence>
<organism evidence="5 6">
    <name type="scientific">Cardiosporidium cionae</name>
    <dbReference type="NCBI Taxonomy" id="476202"/>
    <lineage>
        <taxon>Eukaryota</taxon>
        <taxon>Sar</taxon>
        <taxon>Alveolata</taxon>
        <taxon>Apicomplexa</taxon>
        <taxon>Aconoidasida</taxon>
        <taxon>Nephromycida</taxon>
        <taxon>Cardiosporidium</taxon>
    </lineage>
</organism>
<feature type="coiled-coil region" evidence="2">
    <location>
        <begin position="705"/>
        <end position="732"/>
    </location>
</feature>
<keyword evidence="2" id="KW-0175">Coiled coil</keyword>